<gene>
    <name evidence="8" type="ORF">H3N35_22890</name>
</gene>
<evidence type="ECO:0000256" key="6">
    <source>
        <dbReference type="ARBA" id="ARBA00023049"/>
    </source>
</evidence>
<dbReference type="Pfam" id="PF01435">
    <property type="entry name" value="Peptidase_M48"/>
    <property type="match status" value="1"/>
</dbReference>
<accession>A0ABY7VDU1</accession>
<dbReference type="PROSITE" id="PS51257">
    <property type="entry name" value="PROKAR_LIPOPROTEIN"/>
    <property type="match status" value="1"/>
</dbReference>
<keyword evidence="3" id="KW-0479">Metal-binding</keyword>
<dbReference type="InterPro" id="IPR001915">
    <property type="entry name" value="Peptidase_M48"/>
</dbReference>
<organism evidence="8 9">
    <name type="scientific">Thalassomonas haliotis</name>
    <dbReference type="NCBI Taxonomy" id="485448"/>
    <lineage>
        <taxon>Bacteria</taxon>
        <taxon>Pseudomonadati</taxon>
        <taxon>Pseudomonadota</taxon>
        <taxon>Gammaproteobacteria</taxon>
        <taxon>Alteromonadales</taxon>
        <taxon>Colwelliaceae</taxon>
        <taxon>Thalassomonas</taxon>
    </lineage>
</organism>
<keyword evidence="6 8" id="KW-0482">Metalloprotease</keyword>
<comment type="cofactor">
    <cofactor evidence="1">
        <name>Zn(2+)</name>
        <dbReference type="ChEBI" id="CHEBI:29105"/>
    </cofactor>
</comment>
<dbReference type="PANTHER" id="PTHR22726:SF1">
    <property type="entry name" value="METALLOENDOPEPTIDASE OMA1, MITOCHONDRIAL"/>
    <property type="match status" value="1"/>
</dbReference>
<evidence type="ECO:0000256" key="5">
    <source>
        <dbReference type="ARBA" id="ARBA00022833"/>
    </source>
</evidence>
<feature type="domain" description="Peptidase M48" evidence="7">
    <location>
        <begin position="116"/>
        <end position="268"/>
    </location>
</feature>
<keyword evidence="4" id="KW-0378">Hydrolase</keyword>
<evidence type="ECO:0000259" key="7">
    <source>
        <dbReference type="Pfam" id="PF01435"/>
    </source>
</evidence>
<evidence type="ECO:0000256" key="1">
    <source>
        <dbReference type="ARBA" id="ARBA00001947"/>
    </source>
</evidence>
<dbReference type="InterPro" id="IPR051156">
    <property type="entry name" value="Mito/Outer_Membr_Metalloprot"/>
</dbReference>
<evidence type="ECO:0000256" key="3">
    <source>
        <dbReference type="ARBA" id="ARBA00022723"/>
    </source>
</evidence>
<evidence type="ECO:0000256" key="2">
    <source>
        <dbReference type="ARBA" id="ARBA00022670"/>
    </source>
</evidence>
<evidence type="ECO:0000313" key="8">
    <source>
        <dbReference type="EMBL" id="WDE11052.1"/>
    </source>
</evidence>
<evidence type="ECO:0000256" key="4">
    <source>
        <dbReference type="ARBA" id="ARBA00022801"/>
    </source>
</evidence>
<keyword evidence="9" id="KW-1185">Reference proteome</keyword>
<dbReference type="EMBL" id="CP059693">
    <property type="protein sequence ID" value="WDE11052.1"/>
    <property type="molecule type" value="Genomic_DNA"/>
</dbReference>
<reference evidence="8 9" key="1">
    <citation type="journal article" date="2022" name="Mar. Drugs">
        <title>Bioassay-Guided Fractionation Leads to the Detection of Cholic Acid Generated by the Rare Thalassomonas sp.</title>
        <authorList>
            <person name="Pheiffer F."/>
            <person name="Schneider Y.K."/>
            <person name="Hansen E.H."/>
            <person name="Andersen J.H."/>
            <person name="Isaksson J."/>
            <person name="Busche T."/>
            <person name="R C."/>
            <person name="Kalinowski J."/>
            <person name="Zyl L.V."/>
            <person name="Trindade M."/>
        </authorList>
    </citation>
    <scope>NUCLEOTIDE SEQUENCE [LARGE SCALE GENOMIC DNA]</scope>
    <source>
        <strain evidence="8 9">A5K-61T</strain>
    </source>
</reference>
<dbReference type="CDD" id="cd07324">
    <property type="entry name" value="M48C_Oma1-like"/>
    <property type="match status" value="1"/>
</dbReference>
<dbReference type="PANTHER" id="PTHR22726">
    <property type="entry name" value="METALLOENDOPEPTIDASE OMA1"/>
    <property type="match status" value="1"/>
</dbReference>
<keyword evidence="5" id="KW-0862">Zinc</keyword>
<keyword evidence="2" id="KW-0645">Protease</keyword>
<evidence type="ECO:0000313" key="9">
    <source>
        <dbReference type="Proteomes" id="UP001215231"/>
    </source>
</evidence>
<dbReference type="Proteomes" id="UP001215231">
    <property type="component" value="Chromosome"/>
</dbReference>
<name>A0ABY7VDU1_9GAMM</name>
<proteinExistence type="predicted"/>
<sequence length="530" mass="59866">MNSLKLSSLSLLLLLTGCKTVDGITSAASNLIGNNLYENIEGKYIDDEAIEEFKIRKDELTGQGGLISYSGIQIPLDQIRQTSLIHSPELTTYLQNITDHIIKQWPGTPIKSKVVIVNSYTFGPYVDQFGVIHVPLGMLENVESEDEIASLLSHEVGHILLRHHERSEVVKSQQEYVKNIASTVVVVNTAKNTKLNKVGENYKLIYTPTEQSKNNTSKAAIYSYLINSLSDNVWSTAWARNQEDEADLLGLDLLVHSGYSPRAASHTLDRLSDFQGKQKSILNTFIDNKKEALANAWQEGDMAALGQEASTTLLEGTVSLIDSTTDYLKKSHMSPADRNLNLRHYIRKEYRSKKRKRVNKTTWKQMKSSLAVRNILEGYKFSYQATNAISQSEYASAKKLFSQSLNPHTSNQPAIREVAYTLNMAQGKPIQAEQHLAFIEHWGLASPNFYKSIIEEKMKKSNFVEALKYIEKAEKYLHNNEMFIVEKSIALNQEYREEDSIKSLHECTLYSDKKATCENMLNKLGIIINS</sequence>
<dbReference type="GO" id="GO:0008237">
    <property type="term" value="F:metallopeptidase activity"/>
    <property type="evidence" value="ECO:0007669"/>
    <property type="project" value="UniProtKB-KW"/>
</dbReference>
<protein>
    <submittedName>
        <fullName evidence="8">M48 family metalloprotease</fullName>
    </submittedName>
</protein>
<dbReference type="RefSeq" id="WP_274051139.1">
    <property type="nucleotide sequence ID" value="NZ_CP059693.1"/>
</dbReference>